<feature type="compositionally biased region" description="Basic and acidic residues" evidence="2">
    <location>
        <begin position="3143"/>
        <end position="3153"/>
    </location>
</feature>
<dbReference type="EnsemblMetazoa" id="PPA11349.1">
    <property type="protein sequence ID" value="PPA11349.1"/>
    <property type="gene ID" value="WBGene00100903"/>
</dbReference>
<gene>
    <name evidence="3" type="primary">WBGene00100903</name>
</gene>
<sequence length="3178" mass="354916">MPGARSSHIHSSGTTALGHGGTSQNDAMSPGSSSSASVNLSIHESDILKAILEYLETKGLHITQVSLERETGVINGDYSDDLLFLRQLIIDGQWDNALDFVNPLKNLDNFDFRGFRYNITKYKFFELLCIKLEPGPMHDNDFAVEELVECLKDLEHIAPTPEDYRQLCSMLTLPKLSDHDILKHWNPSSARIECFNKVSPLIVPFLPAPTTTSTIKNSSVNDRLISLLAKGLFYEACVDYCQSQAIGDSRELENGPQPATSLLSMRPRLSPTDLSLISWLEIVGREQFAMPFQQKALDFRIETFKKPKLEAQWTEQILAVPIKPGGGFPHAMVPTGKNGALKFTEKMMSQSLNFMPITAGMGSSMNTSIFPSVGRIPTMSQSTAPSIGFSIAPATSCANGNESLMQQSALIENLFENSVHTKISRPGGSIQGSAQRPGILHVAPQVIAPVMAQSFSVLMNGQMDVGTGIARKHLDEITRRSLPPSSQRQSSLPPVPEMSTPGHDNSTPMTQSRLFQEFSSRQQPNHNRTSYDLRQPQQQIQPFQQLDYIPQHPLTGRPVSMAVQTDVSPKHPQSARPLSYPPSSTSGMPVQFVPVCRYEDSQAIRAVAFHPTGRFFAIGTNSKQLHICKYPDVRRHRNSEGPRMPEVLLSRPKQHRGSVYCLGFNPTGELLATGSNDKSLRLMAFNAEACKIGAEMELNVHDGTVRDVIFLDDQSSSRSSVLVSGGAGSCHLHLSDCNSGQTFMALRGHTAPILGLYTWASSGSNQFVSCSQDKTIRFWDIRQSAPTNILAPGGKMSNAPVTSVCVDPSGALLVSGHEDASVTMFDIGGGRVLQSFRPHADEVRTVRFSNAAYYLLSASYDRRIVITDMRGDLMNPLMYLPVAEHSDKVIQCRWHPYDFSFLSTSADRSAECPLRRSLRRSSAVDDSSMEMEEEGGKYDEPPDLPTSPSPVISNSVFASLSDEDHFEIVRQKISFDLSANKTLSPSAASGRVESTRSFSTVSAVDYDLSSWKSNSPGISLQSPNRATFLSSAPSLETDQEGIPRSWSSRVVADEDYISVEGCDTVPATMNTLVEQECRSMDGIDGAVDVLNKMHAQVVSCRSSSTAQLITSSDGGSSPRFSPGGRKSSQSESALDEMDDDRQNKGDMARTKKLSESEKLLSLLPRGDAKNEIQYQSLDDILAAISPIQDEFVTSLKKERWRGGSGGLFVNERKRSAEIDDEHSSTEVNDLEGIIGENISAESDNIDEVKDDSCSCSLSLADLTSCYDKESSTVETLGEKIRDSSIDEPSDFAPCLSPPFEAQANTTNNDSSEAFAFAAMTSKDAGRTMSNASSNPSEPDAFAPGTTAIDMTTSPHTAKGPIISELALHRRAISNNETSIDGMPHAMRASEIARARSSGERSSMLSGRCVSQIMTPISQTTTSSIAHSPLGRNLSSSDPALNELEQKEIRDSNQTDVSELNYEGRHALNPPPVLLPRKQSQLNSWRSPFVVATARGVMNPRVQVPQSSMEGSHTSAPSSRESRERYGTLPDGVLEREIEADEKSSLPGASSCAHNSNNDRALIRSSSHSAVGGFMRRSWRFLRRDTSVAPIITKPNSPPDEPTRKDSAPAAYDAFASAGSLRHTQSFDGDALLPLWSPMDEDIEEEPGSISRPRSQMQRSPHRRTLGASHYRPSPAKERLKIRPGDRSRVDKKRENGGSTRAKVLDSLSHAFFSERKRIKSKLIGPTFEESDTRKTSDRSLDGFMQQFGMKNSVHPRRPTAHEGSAHGSLSVEVAEKQPYRRPLLPPVRQCSAPTPSTISNVNLLKPPPLPPKPDKAFRPPQHPSFSLPNHARAYSSPDGSSISLSPCSPSFFDHRHSIGDDPTAARKRINGKRVSIDVGDMGTVIGRKLQKAEEVDSKKSTPFSSIANLILGVMNGMKNRMSRSVSTQSLKERVETVDEDGGRSIKMRYTPRMKRNNSQKRSTKMEERIRWRKTQGTREKEVHRLHKLPHQDSLEETDTNENEYEEYCSLNWFKPTTRSTNSFLSMNDEDNYSGECVPNYVELAMVQKKLLHFRNRSADDLRTMSNVLDNMRKNEQSVNKTQRNSLISRRVSCSDLQSGSDRRWEQMVTQLYLKENTRDVAETLCVPEGVTIGATECLLPPFPMPLSGGGCKQQQLRTESLRCRRRSLTPDPTINCNNASSSFFTVPLASKWACTRRPARPALSGDTSTSSPSPPFQWGKMYHKRRASATPSIQLNPPSKDNTLLEAELEKERRQQKRSLPWLLTTSPGIHTRSRSPSPSVRSCALFRDFEEREKSTEKSEPFFTVGERRPSSSAAILMPSAQSGEMKRRMSNAIESLGRSLGRFKSRKSLDEAGKRELEKFARMRRQRRRSEGRNMTIWTGLPDDLASVLDGESQYGTLRMSSTERSPNAVRSPNGPEEYSFELRSLSLCSDLWDRFGLFDQEIHSAWHEKYSTEGMTSKQVKKQDAIFELILQERRHCAHLAFLKKGYRQRLVEEHVLNAADADKLIPDVLDAMLAFHLHLLDRLVERQRISKKVDTVADIIAEELGDGGRFTTRAVDAYTSFGAAKESAEAYYTQLLNKGGRFAGFYNKLQADPNYRRYAYKTLLTVIIGRPTKYLLMLDQIVKNEDNQKIGEQTKEAAEAARKFAARIDYGLQVCQMSKKWEEIKGQFEPSSKTMLHTGDGSIIPFTMDDLRKDTFENDSRKILCMGDVMAKSMSVYLILFDDILVVLQRKGGRMAFIQHEQAVLPVYSLHIRSTERQNSAFVISSCKPALLQFDFLNRNDRLKWVKVFETAIARAPKQVRMTPRSQSDSKQQARERAMENERMKRMEDEWLRKLEAIFDDRKPDEAALASYFGSRQKWFDHLRRHVGEMPYRSKAEIPDKVRQTVRARFREIRAVRVIPLAEMMAAGPSDDSDSSGSGKSGKQPRRIQTFHGITSETREKSSIRRHTTVPKMSGCGSAVSSDGLHRIRTDSDSETEDESDNERKQTAEEREERIRIKSMYRLSLPLRARKATSRLVDDVVQLRLENNLLRNQAALDKMRLAFLERQRSPGYSAIVAPTETMEALRRKEQEIREEEIRVRESEDYYKTQLAQKERELIVQKERLAEQEADLERKWLAYKEHTSTPSRSSSQKENGAPCEESRRDKRVERTASTCSELSPTLKGLSVKSETRRKK</sequence>
<feature type="compositionally biased region" description="Polar residues" evidence="2">
    <location>
        <begin position="3127"/>
        <end position="3137"/>
    </location>
</feature>
<evidence type="ECO:0000256" key="1">
    <source>
        <dbReference type="SAM" id="Coils"/>
    </source>
</evidence>
<feature type="compositionally biased region" description="Polar residues" evidence="2">
    <location>
        <begin position="1791"/>
        <end position="1802"/>
    </location>
</feature>
<organism evidence="3 4">
    <name type="scientific">Pristionchus pacificus</name>
    <name type="common">Parasitic nematode worm</name>
    <dbReference type="NCBI Taxonomy" id="54126"/>
    <lineage>
        <taxon>Eukaryota</taxon>
        <taxon>Metazoa</taxon>
        <taxon>Ecdysozoa</taxon>
        <taxon>Nematoda</taxon>
        <taxon>Chromadorea</taxon>
        <taxon>Rhabditida</taxon>
        <taxon>Rhabditina</taxon>
        <taxon>Diplogasteromorpha</taxon>
        <taxon>Diplogasteroidea</taxon>
        <taxon>Neodiplogasteridae</taxon>
        <taxon>Pristionchus</taxon>
    </lineage>
</organism>
<feature type="compositionally biased region" description="Low complexity" evidence="2">
    <location>
        <begin position="1111"/>
        <end position="1127"/>
    </location>
</feature>
<reference evidence="3" key="2">
    <citation type="submission" date="2022-06" db="UniProtKB">
        <authorList>
            <consortium name="EnsemblMetazoa"/>
        </authorList>
    </citation>
    <scope>IDENTIFICATION</scope>
    <source>
        <strain evidence="3">PS312</strain>
    </source>
</reference>
<dbReference type="PANTHER" id="PTHR19863">
    <property type="entry name" value="NEMITIN (NEURONAL ENRICHED MAP INTERACTING PROTEIN) HOMOLOG"/>
    <property type="match status" value="1"/>
</dbReference>
<dbReference type="SMART" id="SM00325">
    <property type="entry name" value="RhoGEF"/>
    <property type="match status" value="1"/>
</dbReference>
<dbReference type="Pfam" id="PF00621">
    <property type="entry name" value="RhoGEF"/>
    <property type="match status" value="1"/>
</dbReference>
<accession>A0A8R1YBA5</accession>
<reference evidence="4" key="1">
    <citation type="journal article" date="2008" name="Nat. Genet.">
        <title>The Pristionchus pacificus genome provides a unique perspective on nematode lifestyle and parasitism.</title>
        <authorList>
            <person name="Dieterich C."/>
            <person name="Clifton S.W."/>
            <person name="Schuster L.N."/>
            <person name="Chinwalla A."/>
            <person name="Delehaunty K."/>
            <person name="Dinkelacker I."/>
            <person name="Fulton L."/>
            <person name="Fulton R."/>
            <person name="Godfrey J."/>
            <person name="Minx P."/>
            <person name="Mitreva M."/>
            <person name="Roeseler W."/>
            <person name="Tian H."/>
            <person name="Witte H."/>
            <person name="Yang S.P."/>
            <person name="Wilson R.K."/>
            <person name="Sommer R.J."/>
        </authorList>
    </citation>
    <scope>NUCLEOTIDE SEQUENCE [LARGE SCALE GENOMIC DNA]</scope>
    <source>
        <strain evidence="4">PS312</strain>
    </source>
</reference>
<dbReference type="CDD" id="cd00200">
    <property type="entry name" value="WD40"/>
    <property type="match status" value="1"/>
</dbReference>
<name>A0A2A6CCA2_PRIPA</name>
<feature type="region of interest" description="Disordered" evidence="2">
    <location>
        <begin position="2199"/>
        <end position="2219"/>
    </location>
</feature>
<dbReference type="InterPro" id="IPR000219">
    <property type="entry name" value="DH_dom"/>
</dbReference>
<dbReference type="InterPro" id="IPR001680">
    <property type="entry name" value="WD40_rpt"/>
</dbReference>
<dbReference type="SUPFAM" id="SSF50729">
    <property type="entry name" value="PH domain-like"/>
    <property type="match status" value="1"/>
</dbReference>
<feature type="region of interest" description="Disordered" evidence="2">
    <location>
        <begin position="1"/>
        <end position="35"/>
    </location>
</feature>
<feature type="compositionally biased region" description="Low complexity" evidence="2">
    <location>
        <begin position="480"/>
        <end position="492"/>
    </location>
</feature>
<dbReference type="SMART" id="SM00667">
    <property type="entry name" value="LisH"/>
    <property type="match status" value="1"/>
</dbReference>
<dbReference type="SMART" id="SM00668">
    <property type="entry name" value="CTLH"/>
    <property type="match status" value="1"/>
</dbReference>
<dbReference type="GO" id="GO:0005085">
    <property type="term" value="F:guanyl-nucleotide exchange factor activity"/>
    <property type="evidence" value="ECO:0007669"/>
    <property type="project" value="InterPro"/>
</dbReference>
<feature type="region of interest" description="Disordered" evidence="2">
    <location>
        <begin position="2910"/>
        <end position="2996"/>
    </location>
</feature>
<dbReference type="Gene3D" id="2.30.29.30">
    <property type="entry name" value="Pleckstrin-homology domain (PH domain)/Phosphotyrosine-binding domain (PTB)"/>
    <property type="match status" value="1"/>
</dbReference>
<feature type="region of interest" description="Disordered" evidence="2">
    <location>
        <begin position="1641"/>
        <end position="1701"/>
    </location>
</feature>
<dbReference type="PROSITE" id="PS50897">
    <property type="entry name" value="CTLH"/>
    <property type="match status" value="1"/>
</dbReference>
<dbReference type="InterPro" id="IPR057749">
    <property type="entry name" value="WDR47_COR"/>
</dbReference>
<evidence type="ECO:0000313" key="4">
    <source>
        <dbReference type="Proteomes" id="UP000005239"/>
    </source>
</evidence>
<feature type="coiled-coil region" evidence="1">
    <location>
        <begin position="3069"/>
        <end position="3118"/>
    </location>
</feature>
<feature type="compositionally biased region" description="Polar residues" evidence="2">
    <location>
        <begin position="1503"/>
        <end position="1518"/>
    </location>
</feature>
<dbReference type="Pfam" id="PF00400">
    <property type="entry name" value="WD40"/>
    <property type="match status" value="4"/>
</dbReference>
<dbReference type="PROSITE" id="PS50294">
    <property type="entry name" value="WD_REPEATS_REGION"/>
    <property type="match status" value="1"/>
</dbReference>
<feature type="region of interest" description="Disordered" evidence="2">
    <location>
        <begin position="1500"/>
        <end position="1525"/>
    </location>
</feature>
<evidence type="ECO:0000256" key="2">
    <source>
        <dbReference type="SAM" id="MobiDB-lite"/>
    </source>
</evidence>
<dbReference type="Gene3D" id="2.130.10.10">
    <property type="entry name" value="YVTN repeat-like/Quinoprotein amine dehydrogenase"/>
    <property type="match status" value="2"/>
</dbReference>
<dbReference type="PROSITE" id="PS50010">
    <property type="entry name" value="DH_2"/>
    <property type="match status" value="1"/>
</dbReference>
<dbReference type="Proteomes" id="UP000005239">
    <property type="component" value="Unassembled WGS sequence"/>
</dbReference>
<feature type="region of interest" description="Disordered" evidence="2">
    <location>
        <begin position="3122"/>
        <end position="3178"/>
    </location>
</feature>
<feature type="region of interest" description="Disordered" evidence="2">
    <location>
        <begin position="1828"/>
        <end position="1847"/>
    </location>
</feature>
<dbReference type="InterPro" id="IPR015943">
    <property type="entry name" value="WD40/YVTN_repeat-like_dom_sf"/>
</dbReference>
<dbReference type="InterPro" id="IPR036322">
    <property type="entry name" value="WD40_repeat_dom_sf"/>
</dbReference>
<dbReference type="PROSITE" id="PS50896">
    <property type="entry name" value="LISH"/>
    <property type="match status" value="1"/>
</dbReference>
<dbReference type="SMART" id="SM00320">
    <property type="entry name" value="WD40"/>
    <property type="match status" value="6"/>
</dbReference>
<dbReference type="SUPFAM" id="SSF48065">
    <property type="entry name" value="DBL homology domain (DH-domain)"/>
    <property type="match status" value="1"/>
</dbReference>
<evidence type="ECO:0000313" key="3">
    <source>
        <dbReference type="EnsemblMetazoa" id="PPA11349.1"/>
    </source>
</evidence>
<keyword evidence="1" id="KW-0175">Coiled coil</keyword>
<feature type="compositionally biased region" description="Basic and acidic residues" evidence="2">
    <location>
        <begin position="1674"/>
        <end position="1695"/>
    </location>
</feature>
<feature type="region of interest" description="Disordered" evidence="2">
    <location>
        <begin position="1106"/>
        <end position="1151"/>
    </location>
</feature>
<feature type="region of interest" description="Disordered" evidence="2">
    <location>
        <begin position="1784"/>
        <end position="1823"/>
    </location>
</feature>
<dbReference type="SUPFAM" id="SSF50978">
    <property type="entry name" value="WD40 repeat-like"/>
    <property type="match status" value="1"/>
</dbReference>
<protein>
    <submittedName>
        <fullName evidence="3">Nmtn-1</fullName>
    </submittedName>
</protein>
<accession>A0A2A6CCA2</accession>
<dbReference type="InterPro" id="IPR006594">
    <property type="entry name" value="LisH"/>
</dbReference>
<dbReference type="PROSITE" id="PS50082">
    <property type="entry name" value="WD_REPEATS_2"/>
    <property type="match status" value="3"/>
</dbReference>
<feature type="compositionally biased region" description="Low complexity" evidence="2">
    <location>
        <begin position="1835"/>
        <end position="1847"/>
    </location>
</feature>
<keyword evidence="4" id="KW-1185">Reference proteome</keyword>
<proteinExistence type="predicted"/>
<dbReference type="InterPro" id="IPR040067">
    <property type="entry name" value="WDR47"/>
</dbReference>
<feature type="region of interest" description="Disordered" evidence="2">
    <location>
        <begin position="476"/>
        <end position="509"/>
    </location>
</feature>
<dbReference type="PANTHER" id="PTHR19863:SF5">
    <property type="entry name" value="WD REPEAT-CONTAINING PROTEIN 47"/>
    <property type="match status" value="1"/>
</dbReference>
<feature type="region of interest" description="Disordered" evidence="2">
    <location>
        <begin position="921"/>
        <end position="947"/>
    </location>
</feature>
<dbReference type="InterPro" id="IPR006595">
    <property type="entry name" value="CTLH_C"/>
</dbReference>
<dbReference type="Gene3D" id="1.20.900.10">
    <property type="entry name" value="Dbl homology (DH) domain"/>
    <property type="match status" value="1"/>
</dbReference>
<feature type="compositionally biased region" description="Basic and acidic residues" evidence="2">
    <location>
        <begin position="2986"/>
        <end position="2996"/>
    </location>
</feature>
<dbReference type="Pfam" id="PF25602">
    <property type="entry name" value="WDR47_COR"/>
    <property type="match status" value="1"/>
</dbReference>
<feature type="compositionally biased region" description="Basic and acidic residues" evidence="2">
    <location>
        <begin position="1140"/>
        <end position="1151"/>
    </location>
</feature>
<dbReference type="InterPro" id="IPR035899">
    <property type="entry name" value="DBL_dom_sf"/>
</dbReference>
<dbReference type="InterPro" id="IPR011993">
    <property type="entry name" value="PH-like_dom_sf"/>
</dbReference>